<evidence type="ECO:0000259" key="1">
    <source>
        <dbReference type="PROSITE" id="PS50075"/>
    </source>
</evidence>
<dbReference type="SUPFAM" id="SSF53474">
    <property type="entry name" value="alpha/beta-Hydrolases"/>
    <property type="match status" value="1"/>
</dbReference>
<organism evidence="2 3">
    <name type="scientific">Cladobotryum mycophilum</name>
    <dbReference type="NCBI Taxonomy" id="491253"/>
    <lineage>
        <taxon>Eukaryota</taxon>
        <taxon>Fungi</taxon>
        <taxon>Dikarya</taxon>
        <taxon>Ascomycota</taxon>
        <taxon>Pezizomycotina</taxon>
        <taxon>Sordariomycetes</taxon>
        <taxon>Hypocreomycetidae</taxon>
        <taxon>Hypocreales</taxon>
        <taxon>Hypocreaceae</taxon>
        <taxon>Cladobotryum</taxon>
    </lineage>
</organism>
<dbReference type="InterPro" id="IPR009081">
    <property type="entry name" value="PP-bd_ACP"/>
</dbReference>
<dbReference type="Pfam" id="PF00975">
    <property type="entry name" value="Thioesterase"/>
    <property type="match status" value="1"/>
</dbReference>
<dbReference type="Proteomes" id="UP001338125">
    <property type="component" value="Unassembled WGS sequence"/>
</dbReference>
<comment type="caution">
    <text evidence="2">The sequence shown here is derived from an EMBL/GenBank/DDBJ whole genome shotgun (WGS) entry which is preliminary data.</text>
</comment>
<evidence type="ECO:0000313" key="2">
    <source>
        <dbReference type="EMBL" id="KAK5999173.1"/>
    </source>
</evidence>
<dbReference type="InterPro" id="IPR001031">
    <property type="entry name" value="Thioesterase"/>
</dbReference>
<dbReference type="EMBL" id="JAVFKD010000001">
    <property type="protein sequence ID" value="KAK5999173.1"/>
    <property type="molecule type" value="Genomic_DNA"/>
</dbReference>
<sequence length="371" mass="40732">MANTAAWSKVIAILTDELRIDPQEIEDSDDFVSLGINSMMASHLLTVLRDPLGEPLPRDIFREHQNIGALRRYYEKLAIAAGPGPSPVAAKPSSAAAATPLSMLLQNNPATSSRNIFLLPDGSGSALSYSHLSSIHPSVCVIGLNSPHLRNPTQYQSSIESLAATWVKEIYRRQPEGPYILGGWSAGGFYAYEVAKRILRDGEEVEKLILIDSPCRAVFESVPMEVIEYAAANNLMGKWATQKPPQWLVEHFRHTLAAIDAYKPLPIEYADEMETYIIWGRDGVQDEKTLASSGLDLSVKVSKFILHEKTDVGPHGWDQLLPSSEFLIGTTSGTHFSMVTKPHVSELSDLVRSAVLGLGGSNWNRVENTRG</sequence>
<gene>
    <name evidence="2" type="ORF">PT974_01563</name>
</gene>
<keyword evidence="3" id="KW-1185">Reference proteome</keyword>
<reference evidence="2 3" key="1">
    <citation type="submission" date="2024-01" db="EMBL/GenBank/DDBJ databases">
        <title>Complete genome of Cladobotryum mycophilum ATHUM6906.</title>
        <authorList>
            <person name="Christinaki A.C."/>
            <person name="Myridakis A.I."/>
            <person name="Kouvelis V.N."/>
        </authorList>
    </citation>
    <scope>NUCLEOTIDE SEQUENCE [LARGE SCALE GENOMIC DNA]</scope>
    <source>
        <strain evidence="2 3">ATHUM6906</strain>
    </source>
</reference>
<feature type="domain" description="Carrier" evidence="1">
    <location>
        <begin position="1"/>
        <end position="78"/>
    </location>
</feature>
<dbReference type="InterPro" id="IPR029058">
    <property type="entry name" value="AB_hydrolase_fold"/>
</dbReference>
<proteinExistence type="predicted"/>
<dbReference type="InterPro" id="IPR036736">
    <property type="entry name" value="ACP-like_sf"/>
</dbReference>
<name>A0ABR0T3X2_9HYPO</name>
<dbReference type="PROSITE" id="PS50075">
    <property type="entry name" value="CARRIER"/>
    <property type="match status" value="1"/>
</dbReference>
<protein>
    <submittedName>
        <fullName evidence="2">Non-reducing polyketide synthase terA</fullName>
    </submittedName>
</protein>
<dbReference type="Gene3D" id="3.40.50.1820">
    <property type="entry name" value="alpha/beta hydrolase"/>
    <property type="match status" value="1"/>
</dbReference>
<dbReference type="SUPFAM" id="SSF47336">
    <property type="entry name" value="ACP-like"/>
    <property type="match status" value="1"/>
</dbReference>
<dbReference type="Pfam" id="PF00550">
    <property type="entry name" value="PP-binding"/>
    <property type="match status" value="1"/>
</dbReference>
<dbReference type="Gene3D" id="1.10.1200.10">
    <property type="entry name" value="ACP-like"/>
    <property type="match status" value="1"/>
</dbReference>
<evidence type="ECO:0000313" key="3">
    <source>
        <dbReference type="Proteomes" id="UP001338125"/>
    </source>
</evidence>
<accession>A0ABR0T3X2</accession>